<protein>
    <submittedName>
        <fullName evidence="1">Uncharacterized protein</fullName>
    </submittedName>
</protein>
<dbReference type="Proteomes" id="UP001162501">
    <property type="component" value="Chromosome 23"/>
</dbReference>
<reference evidence="1" key="2">
    <citation type="submission" date="2025-03" db="EMBL/GenBank/DDBJ databases">
        <authorList>
            <consortium name="ELIXIR-Norway"/>
            <consortium name="Elixir Norway"/>
        </authorList>
    </citation>
    <scope>NUCLEOTIDE SEQUENCE</scope>
</reference>
<name>A0AC59Z4D4_RANTA</name>
<evidence type="ECO:0000313" key="1">
    <source>
        <dbReference type="EMBL" id="CAN0202227.1"/>
    </source>
</evidence>
<proteinExistence type="predicted"/>
<reference evidence="1" key="1">
    <citation type="submission" date="2023-05" db="EMBL/GenBank/DDBJ databases">
        <authorList>
            <consortium name="ELIXIR-Norway"/>
        </authorList>
    </citation>
    <scope>NUCLEOTIDE SEQUENCE</scope>
</reference>
<dbReference type="EMBL" id="OX596107">
    <property type="protein sequence ID" value="CAN0202227.1"/>
    <property type="molecule type" value="Genomic_DNA"/>
</dbReference>
<organism evidence="1 2">
    <name type="scientific">Rangifer tarandus platyrhynchus</name>
    <name type="common">Svalbard reindeer</name>
    <dbReference type="NCBI Taxonomy" id="3082113"/>
    <lineage>
        <taxon>Eukaryota</taxon>
        <taxon>Metazoa</taxon>
        <taxon>Chordata</taxon>
        <taxon>Craniata</taxon>
        <taxon>Vertebrata</taxon>
        <taxon>Euteleostomi</taxon>
        <taxon>Mammalia</taxon>
        <taxon>Eutheria</taxon>
        <taxon>Laurasiatheria</taxon>
        <taxon>Artiodactyla</taxon>
        <taxon>Ruminantia</taxon>
        <taxon>Pecora</taxon>
        <taxon>Cervidae</taxon>
        <taxon>Odocoileinae</taxon>
        <taxon>Rangifer</taxon>
    </lineage>
</organism>
<sequence>MAQGLGTSVLCPVEGLVEDPRESTCPPPALVGERQDQPHSGKMDEPESRFWERESSDGGEDGPTAEDSERGI</sequence>
<gene>
    <name evidence="1" type="ORF">MRATA1EN22A_LOCUS13586</name>
</gene>
<accession>A0AC59Z4D4</accession>
<evidence type="ECO:0000313" key="2">
    <source>
        <dbReference type="Proteomes" id="UP001162501"/>
    </source>
</evidence>